<dbReference type="PANTHER" id="PTHR30613:SF1">
    <property type="entry name" value="DUF1479 DOMAIN PROTEIN (AFU_ORTHOLOGUE AFUA_5G09280)"/>
    <property type="match status" value="1"/>
</dbReference>
<dbReference type="EMBL" id="PRLP01000117">
    <property type="protein sequence ID" value="PPC75002.1"/>
    <property type="molecule type" value="Genomic_DNA"/>
</dbReference>
<dbReference type="Pfam" id="PF07350">
    <property type="entry name" value="Gig2-like"/>
    <property type="match status" value="1"/>
</dbReference>
<name>A0A2S5KJT4_9PROT</name>
<organism evidence="1 2">
    <name type="scientific">Proteobacteria bacterium 228</name>
    <dbReference type="NCBI Taxonomy" id="2083153"/>
    <lineage>
        <taxon>Bacteria</taxon>
        <taxon>Pseudomonadati</taxon>
        <taxon>Pseudomonadota</taxon>
    </lineage>
</organism>
<gene>
    <name evidence="1" type="ORF">C4K68_22810</name>
</gene>
<dbReference type="PANTHER" id="PTHR30613">
    <property type="entry name" value="UNCHARACTERIZED PROTEIN YBIU-RELATED"/>
    <property type="match status" value="1"/>
</dbReference>
<dbReference type="AlphaFoldDB" id="A0A2S5KJT4"/>
<dbReference type="OrthoDB" id="5620327at2"/>
<proteinExistence type="predicted"/>
<dbReference type="Proteomes" id="UP000238196">
    <property type="component" value="Unassembled WGS sequence"/>
</dbReference>
<dbReference type="InterPro" id="IPR010856">
    <property type="entry name" value="Gig2-like"/>
</dbReference>
<dbReference type="Gene3D" id="2.60.120.330">
    <property type="entry name" value="B-lactam Antibiotic, Isopenicillin N Synthase, Chain"/>
    <property type="match status" value="1"/>
</dbReference>
<protein>
    <submittedName>
        <fullName evidence="1">DUF1479 domain-containing protein</fullName>
    </submittedName>
</protein>
<sequence length="412" mass="47167">MSLDPEQFRPRIAEAKRLLKAQISDLPERFAAMTARIQQQVEEIQACVANGESPIPEVDFADLQDEGMEELQARIRRRGCVVVRNVFPREQVDEWNRQLMEYVNENDYFSKEVEKRGLDNYFSALASGRPQIFGLYWSKPQVMARQSEQLARTRRWLNRLWTFEYDGQQVFNPDQECSYADRVRQREPGDKTLGLSPHVDGGTIERWIEPSYRQVYRHVFGGDLAAYQPFDSLYRTEAVEIPSPAVCRMFRTYQGWTAMSQQGPGDGTLNLVPIADAMAWMLLRALQDDVPDDELCGAKAGRALSVTEKYHQLLLQAFVPIPTVYPGDTVWWHPDVIHGVEDHNKGQGYSNVIYIGAAPDCQKNRDFLALQRPAFEAGKSSPDFAPENYEVDFTGRALPDDLTELGRRQMGY</sequence>
<evidence type="ECO:0000313" key="1">
    <source>
        <dbReference type="EMBL" id="PPC75002.1"/>
    </source>
</evidence>
<comment type="caution">
    <text evidence="1">The sequence shown here is derived from an EMBL/GenBank/DDBJ whole genome shotgun (WGS) entry which is preliminary data.</text>
</comment>
<accession>A0A2S5KJT4</accession>
<dbReference type="InterPro" id="IPR027443">
    <property type="entry name" value="IPNS-like_sf"/>
</dbReference>
<reference evidence="1 2" key="1">
    <citation type="submission" date="2018-02" db="EMBL/GenBank/DDBJ databases">
        <title>novel marine gammaproteobacteria from coastal saline agro ecosystem.</title>
        <authorList>
            <person name="Krishnan R."/>
            <person name="Ramesh Kumar N."/>
        </authorList>
    </citation>
    <scope>NUCLEOTIDE SEQUENCE [LARGE SCALE GENOMIC DNA]</scope>
    <source>
        <strain evidence="1 2">228</strain>
    </source>
</reference>
<evidence type="ECO:0000313" key="2">
    <source>
        <dbReference type="Proteomes" id="UP000238196"/>
    </source>
</evidence>
<dbReference type="SUPFAM" id="SSF51197">
    <property type="entry name" value="Clavaminate synthase-like"/>
    <property type="match status" value="1"/>
</dbReference>